<organism evidence="8 9">
    <name type="scientific">Drosophila lebanonensis</name>
    <name type="common">Fruit fly</name>
    <name type="synonym">Scaptodrosophila lebanonensis</name>
    <dbReference type="NCBI Taxonomy" id="7225"/>
    <lineage>
        <taxon>Eukaryota</taxon>
        <taxon>Metazoa</taxon>
        <taxon>Ecdysozoa</taxon>
        <taxon>Arthropoda</taxon>
        <taxon>Hexapoda</taxon>
        <taxon>Insecta</taxon>
        <taxon>Pterygota</taxon>
        <taxon>Neoptera</taxon>
        <taxon>Endopterygota</taxon>
        <taxon>Diptera</taxon>
        <taxon>Brachycera</taxon>
        <taxon>Muscomorpha</taxon>
        <taxon>Ephydroidea</taxon>
        <taxon>Drosophilidae</taxon>
        <taxon>Scaptodrosophila</taxon>
    </lineage>
</organism>
<feature type="compositionally biased region" description="Polar residues" evidence="6">
    <location>
        <begin position="50"/>
        <end position="93"/>
    </location>
</feature>
<dbReference type="CTD" id="43958"/>
<dbReference type="InterPro" id="IPR025986">
    <property type="entry name" value="RPAP3-like_C"/>
</dbReference>
<dbReference type="GO" id="GO:0101031">
    <property type="term" value="C:protein folding chaperone complex"/>
    <property type="evidence" value="ECO:0007669"/>
    <property type="project" value="TreeGrafter"/>
</dbReference>
<evidence type="ECO:0000256" key="1">
    <source>
        <dbReference type="ARBA" id="ARBA00022737"/>
    </source>
</evidence>
<dbReference type="PANTHER" id="PTHR46423">
    <property type="entry name" value="RNA POLYMERASE II-ASSOCIATED PROTEIN 3"/>
    <property type="match status" value="1"/>
</dbReference>
<dbReference type="Proteomes" id="UP000504634">
    <property type="component" value="Unplaced"/>
</dbReference>
<dbReference type="OrthoDB" id="2942533at2759"/>
<evidence type="ECO:0000256" key="3">
    <source>
        <dbReference type="ARBA" id="ARBA00038275"/>
    </source>
</evidence>
<dbReference type="SMART" id="SM00028">
    <property type="entry name" value="TPR"/>
    <property type="match status" value="3"/>
</dbReference>
<dbReference type="RefSeq" id="XP_030386978.1">
    <property type="nucleotide sequence ID" value="XM_030531118.1"/>
</dbReference>
<evidence type="ECO:0000256" key="6">
    <source>
        <dbReference type="SAM" id="MobiDB-lite"/>
    </source>
</evidence>
<keyword evidence="1" id="KW-0677">Repeat</keyword>
<name>A0A6J2UHN3_DROLE</name>
<dbReference type="InterPro" id="IPR019734">
    <property type="entry name" value="TPR_rpt"/>
</dbReference>
<keyword evidence="2 5" id="KW-0802">TPR repeat</keyword>
<dbReference type="Gene3D" id="1.25.40.10">
    <property type="entry name" value="Tetratricopeptide repeat domain"/>
    <property type="match status" value="1"/>
</dbReference>
<evidence type="ECO:0000256" key="4">
    <source>
        <dbReference type="ARBA" id="ARBA00040133"/>
    </source>
</evidence>
<sequence>MSSAHKALELQRQVRQNAEEYRKHVTDLNRWQKEIKNKEQALKDGPAPTCNGNDSQPVRSHVPVQNLNKEKSPSNNSGSAINSPGGSTASTPTEKQDLPMDPLAQQHKKANDIKDRGNNFVKVADYDRAIEAYTEAVSVYPYDSIYYINRALCYLKQERYDNCIEDCDSAISLNKLCVKAYYRRMQANESLGNNMEALKDCTTVLAIDPKNVEGKKSLQRINDRLRKIATTKGGPNFNEERADLIDILPIEKPAYKRSKKPLHRVPIVDIVTPRAPKEEPKELRISDEDIDKIFNSYCGPYVEVKKPRVKTLDNTTIQTKVDVKDTSLIDDKSFSSANNKQDIIHKQSVPHSKIVPEKIVHANTKKNNNPTEIEQQNDPTYEIRTLPPAPTGTAQFYINWKELSAAQKYQYLKSIDLNKLCKILGAGFDSETLTDILRTLKEYYIPNNEPTTAGVLLEMSKNDEFTILAMLMSTEEKKMVSAIMDAVQSSPEVNPTLLSTLKNAYNLV</sequence>
<dbReference type="SUPFAM" id="SSF48452">
    <property type="entry name" value="TPR-like"/>
    <property type="match status" value="1"/>
</dbReference>
<feature type="region of interest" description="Disordered" evidence="6">
    <location>
        <begin position="34"/>
        <end position="99"/>
    </location>
</feature>
<protein>
    <recommendedName>
        <fullName evidence="4">RNA polymerase II-associated protein 3</fullName>
    </recommendedName>
</protein>
<proteinExistence type="inferred from homology"/>
<feature type="domain" description="RNA-polymerase II-associated protein 3-like C-terminal" evidence="7">
    <location>
        <begin position="389"/>
        <end position="477"/>
    </location>
</feature>
<evidence type="ECO:0000313" key="9">
    <source>
        <dbReference type="RefSeq" id="XP_030386978.1"/>
    </source>
</evidence>
<evidence type="ECO:0000256" key="5">
    <source>
        <dbReference type="PROSITE-ProRule" id="PRU00339"/>
    </source>
</evidence>
<gene>
    <name evidence="9" type="primary">LOC115633672</name>
</gene>
<dbReference type="InterPro" id="IPR011990">
    <property type="entry name" value="TPR-like_helical_dom_sf"/>
</dbReference>
<evidence type="ECO:0000256" key="2">
    <source>
        <dbReference type="ARBA" id="ARBA00022803"/>
    </source>
</evidence>
<dbReference type="Pfam" id="PF13877">
    <property type="entry name" value="RPAP3_C"/>
    <property type="match status" value="1"/>
</dbReference>
<dbReference type="AlphaFoldDB" id="A0A6J2UHN3"/>
<evidence type="ECO:0000313" key="8">
    <source>
        <dbReference type="Proteomes" id="UP000504634"/>
    </source>
</evidence>
<dbReference type="InterPro" id="IPR051966">
    <property type="entry name" value="RPAP3"/>
</dbReference>
<evidence type="ECO:0000259" key="7">
    <source>
        <dbReference type="Pfam" id="PF13877"/>
    </source>
</evidence>
<dbReference type="PANTHER" id="PTHR46423:SF1">
    <property type="entry name" value="RNA POLYMERASE II-ASSOCIATED PROTEIN 3"/>
    <property type="match status" value="1"/>
</dbReference>
<reference evidence="9" key="1">
    <citation type="submission" date="2025-08" db="UniProtKB">
        <authorList>
            <consortium name="RefSeq"/>
        </authorList>
    </citation>
    <scope>IDENTIFICATION</scope>
    <source>
        <strain evidence="9">11010-0011.00</strain>
        <tissue evidence="9">Whole body</tissue>
    </source>
</reference>
<keyword evidence="8" id="KW-1185">Reference proteome</keyword>
<dbReference type="GeneID" id="115633672"/>
<dbReference type="PROSITE" id="PS50005">
    <property type="entry name" value="TPR"/>
    <property type="match status" value="1"/>
</dbReference>
<dbReference type="Pfam" id="PF00515">
    <property type="entry name" value="TPR_1"/>
    <property type="match status" value="1"/>
</dbReference>
<feature type="repeat" description="TPR" evidence="5">
    <location>
        <begin position="110"/>
        <end position="143"/>
    </location>
</feature>
<accession>A0A6J2UHN3</accession>
<comment type="similarity">
    <text evidence="3">Belongs to the RPAP3 family.</text>
</comment>